<feature type="compositionally biased region" description="Basic residues" evidence="1">
    <location>
        <begin position="553"/>
        <end position="563"/>
    </location>
</feature>
<proteinExistence type="predicted"/>
<sequence>MARCEGPRQAVKRGKDEVANQSVMGFLEERDLAISSKSMLLASDIKLGRDGCDGPGRRRGCQTEKVLQEAGREDGYRGPSSAAHREDEEALCPGRWALQARGLSSTGASPQAACGRWRQAFAPSRARQLKQQAGAADPAIELRAQLRGSQLCLREAAPELHVGIKRGWHAIRGALQAAGGAGRWRRVRRPMGAVIATLMDLGLEARSAALWIRQGSWLQQNGCTADLDAFGNIMDRQAIVQMCGGSCGGRQPSTRTAVTWQLGLMPCMCDGICGRARQERWVGCVDRAAGSGERWAVAPQAKAPGSGHLVEEEFPRCGLSDQTLARGIRRCPANANGHSELRQSEHVGAEGGARALAVKSCAALRAHRRLSPARPPHPVFSSAPEDAVAEASAVCRRLAAEAGRQREPACEECLRWEASARLHQARAGESQELRLQLRALQEASATAEHLASERQQAAAAEVGELTEHLHLEREAWFCMEEQVPLAQEAAAHHAAHAAEVALQRHWGAQRALLEEVEAAASEALGGGSPSGAWRSELAAAESPDPLMSPQAPRRARPQHQRAR</sequence>
<comment type="caution">
    <text evidence="2">The sequence shown here is derived from an EMBL/GenBank/DDBJ whole genome shotgun (WGS) entry which is preliminary data.</text>
</comment>
<organism evidence="2 3">
    <name type="scientific">Prorocentrum cordatum</name>
    <dbReference type="NCBI Taxonomy" id="2364126"/>
    <lineage>
        <taxon>Eukaryota</taxon>
        <taxon>Sar</taxon>
        <taxon>Alveolata</taxon>
        <taxon>Dinophyceae</taxon>
        <taxon>Prorocentrales</taxon>
        <taxon>Prorocentraceae</taxon>
        <taxon>Prorocentrum</taxon>
    </lineage>
</organism>
<dbReference type="Proteomes" id="UP001189429">
    <property type="component" value="Unassembled WGS sequence"/>
</dbReference>
<feature type="region of interest" description="Disordered" evidence="1">
    <location>
        <begin position="521"/>
        <end position="563"/>
    </location>
</feature>
<keyword evidence="3" id="KW-1185">Reference proteome</keyword>
<gene>
    <name evidence="2" type="ORF">PCOR1329_LOCUS77717</name>
</gene>
<evidence type="ECO:0000256" key="1">
    <source>
        <dbReference type="SAM" id="MobiDB-lite"/>
    </source>
</evidence>
<name>A0ABN9XQ43_9DINO</name>
<reference evidence="2" key="1">
    <citation type="submission" date="2023-10" db="EMBL/GenBank/DDBJ databases">
        <authorList>
            <person name="Chen Y."/>
            <person name="Shah S."/>
            <person name="Dougan E. K."/>
            <person name="Thang M."/>
            <person name="Chan C."/>
        </authorList>
    </citation>
    <scope>NUCLEOTIDE SEQUENCE [LARGE SCALE GENOMIC DNA]</scope>
</reference>
<evidence type="ECO:0000313" key="3">
    <source>
        <dbReference type="Proteomes" id="UP001189429"/>
    </source>
</evidence>
<dbReference type="EMBL" id="CAUYUJ010020777">
    <property type="protein sequence ID" value="CAK0900439.1"/>
    <property type="molecule type" value="Genomic_DNA"/>
</dbReference>
<feature type="non-terminal residue" evidence="2">
    <location>
        <position position="563"/>
    </location>
</feature>
<protein>
    <submittedName>
        <fullName evidence="2">Uncharacterized protein</fullName>
    </submittedName>
</protein>
<accession>A0ABN9XQ43</accession>
<evidence type="ECO:0000313" key="2">
    <source>
        <dbReference type="EMBL" id="CAK0900439.1"/>
    </source>
</evidence>